<dbReference type="Proteomes" id="UP000178911">
    <property type="component" value="Unassembled WGS sequence"/>
</dbReference>
<proteinExistence type="predicted"/>
<name>A0A1F8GF35_9BACT</name>
<evidence type="ECO:0000313" key="1">
    <source>
        <dbReference type="EMBL" id="OGN23992.1"/>
    </source>
</evidence>
<reference evidence="1 2" key="1">
    <citation type="journal article" date="2016" name="Nat. Commun.">
        <title>Thousands of microbial genomes shed light on interconnected biogeochemical processes in an aquifer system.</title>
        <authorList>
            <person name="Anantharaman K."/>
            <person name="Brown C.T."/>
            <person name="Hug L.A."/>
            <person name="Sharon I."/>
            <person name="Castelle C.J."/>
            <person name="Probst A.J."/>
            <person name="Thomas B.C."/>
            <person name="Singh A."/>
            <person name="Wilkins M.J."/>
            <person name="Karaoz U."/>
            <person name="Brodie E.L."/>
            <person name="Williams K.H."/>
            <person name="Hubbard S.S."/>
            <person name="Banfield J.F."/>
        </authorList>
    </citation>
    <scope>NUCLEOTIDE SEQUENCE [LARGE SCALE GENOMIC DNA]</scope>
</reference>
<sequence>MPRYRVLNLKHNIKEVVWDISEHNPVIDRPTLYEVNEAADKEYPGVAKSDLRLFGSGGGEGVHLVRSR</sequence>
<evidence type="ECO:0000313" key="2">
    <source>
        <dbReference type="Proteomes" id="UP000178911"/>
    </source>
</evidence>
<organism evidence="1 2">
    <name type="scientific">Candidatus Yanofskybacteria bacterium RIFCSPLOWO2_01_FULL_43_22</name>
    <dbReference type="NCBI Taxonomy" id="1802695"/>
    <lineage>
        <taxon>Bacteria</taxon>
        <taxon>Candidatus Yanofskyibacteriota</taxon>
    </lineage>
</organism>
<dbReference type="AlphaFoldDB" id="A0A1F8GF35"/>
<protein>
    <submittedName>
        <fullName evidence="1">Uncharacterized protein</fullName>
    </submittedName>
</protein>
<gene>
    <name evidence="1" type="ORF">A3A13_02880</name>
</gene>
<comment type="caution">
    <text evidence="1">The sequence shown here is derived from an EMBL/GenBank/DDBJ whole genome shotgun (WGS) entry which is preliminary data.</text>
</comment>
<dbReference type="EMBL" id="MGKJ01000014">
    <property type="protein sequence ID" value="OGN23992.1"/>
    <property type="molecule type" value="Genomic_DNA"/>
</dbReference>
<accession>A0A1F8GF35</accession>